<dbReference type="PANTHER" id="PTHR43135:SF3">
    <property type="entry name" value="ALPHA-D-RIBOSE 1-METHYLPHOSPHONATE 5-TRIPHOSPHATE DIPHOSPHATASE"/>
    <property type="match status" value="1"/>
</dbReference>
<dbReference type="Gene3D" id="2.30.40.10">
    <property type="entry name" value="Urease, subunit C, domain 1"/>
    <property type="match status" value="2"/>
</dbReference>
<evidence type="ECO:0000313" key="4">
    <source>
        <dbReference type="Proteomes" id="UP000598350"/>
    </source>
</evidence>
<dbReference type="InterPro" id="IPR051781">
    <property type="entry name" value="Metallo-dep_Hydrolase"/>
</dbReference>
<dbReference type="SUPFAM" id="SSF51556">
    <property type="entry name" value="Metallo-dependent hydrolases"/>
    <property type="match status" value="1"/>
</dbReference>
<dbReference type="InterPro" id="IPR011059">
    <property type="entry name" value="Metal-dep_hydrolase_composite"/>
</dbReference>
<dbReference type="PROSITE" id="PS51257">
    <property type="entry name" value="PROKAR_LIPOPROTEIN"/>
    <property type="match status" value="1"/>
</dbReference>
<keyword evidence="4" id="KW-1185">Reference proteome</keyword>
<evidence type="ECO:0000256" key="1">
    <source>
        <dbReference type="SAM" id="MobiDB-lite"/>
    </source>
</evidence>
<sequence>MGYRPKESSKWLPLLMSVLLFAGCKQVDLIQCDNCYAITNTNVIDVAQGHADTAMTLVIQDNHILEVGNMAMMDIPKEIPTIDGRGKFVIPGLWDMHVHSSLDTITRTILFPLLIANGVTGIRNMKADCYDEEYPCAKYNDVSINTAKQWRTEITEGRLLGPRTILGSQMVNGPRNDSSTVLSPGTPEHGRALVRFLKERGVDFIKVYEELPRDVYFAVAEEAKKQHIVFAGHVTYTIKASEAAKAGQKSIEHCCEGNIMDECTTLEDELRKKWAAAVEKETYDLGKLILEMEATYDAGKCDRLFEEFVKYNTWFTPTLLVSESRYPYYFDWKTDKRLAYIPKSEQELWQKWNDEFDDVFGLWDETKQKTMRKRRFEIVRAMHQKGVPLLAGSDAGESGIFWGSSLHEELDLMVEAGLGAPEVLKTATLNPAIFLEATDSLGTISKGKLADIVVLDANPLLDIRNTRKINAVVVNGRYLDKAALDSILRHVALNVRSRYTPTPLWKQNPGANKNFHSSTPTTTY</sequence>
<dbReference type="Proteomes" id="UP000598350">
    <property type="component" value="Unassembled WGS sequence"/>
</dbReference>
<dbReference type="Gene3D" id="3.20.20.140">
    <property type="entry name" value="Metal-dependent hydrolases"/>
    <property type="match status" value="2"/>
</dbReference>
<feature type="region of interest" description="Disordered" evidence="1">
    <location>
        <begin position="503"/>
        <end position="524"/>
    </location>
</feature>
<dbReference type="SUPFAM" id="SSF51338">
    <property type="entry name" value="Composite domain of metallo-dependent hydrolases"/>
    <property type="match status" value="1"/>
</dbReference>
<dbReference type="PANTHER" id="PTHR43135">
    <property type="entry name" value="ALPHA-D-RIBOSE 1-METHYLPHOSPHONATE 5-TRIPHOSPHATE DIPHOSPHATASE"/>
    <property type="match status" value="1"/>
</dbReference>
<dbReference type="InterPro" id="IPR032466">
    <property type="entry name" value="Metal_Hydrolase"/>
</dbReference>
<proteinExistence type="predicted"/>
<dbReference type="Pfam" id="PF01979">
    <property type="entry name" value="Amidohydro_1"/>
    <property type="match status" value="1"/>
</dbReference>
<protein>
    <submittedName>
        <fullName evidence="3">Amidohydrolase family protein</fullName>
    </submittedName>
</protein>
<evidence type="ECO:0000259" key="2">
    <source>
        <dbReference type="Pfam" id="PF01979"/>
    </source>
</evidence>
<feature type="compositionally biased region" description="Polar residues" evidence="1">
    <location>
        <begin position="509"/>
        <end position="524"/>
    </location>
</feature>
<evidence type="ECO:0000313" key="3">
    <source>
        <dbReference type="EMBL" id="MBD0850495.1"/>
    </source>
</evidence>
<reference evidence="3 4" key="1">
    <citation type="submission" date="2020-05" db="EMBL/GenBank/DDBJ databases">
        <title>The draft genome sequence of Maribacter arenosus CAU 1321.</title>
        <authorList>
            <person name="Mu L."/>
        </authorList>
    </citation>
    <scope>NUCLEOTIDE SEQUENCE [LARGE SCALE GENOMIC DNA]</scope>
    <source>
        <strain evidence="3 4">CAU 1321</strain>
    </source>
</reference>
<organism evidence="3 4">
    <name type="scientific">Maribacter arenosus</name>
    <dbReference type="NCBI Taxonomy" id="1854708"/>
    <lineage>
        <taxon>Bacteria</taxon>
        <taxon>Pseudomonadati</taxon>
        <taxon>Bacteroidota</taxon>
        <taxon>Flavobacteriia</taxon>
        <taxon>Flavobacteriales</taxon>
        <taxon>Flavobacteriaceae</taxon>
        <taxon>Maribacter</taxon>
    </lineage>
</organism>
<comment type="caution">
    <text evidence="3">The sequence shown here is derived from an EMBL/GenBank/DDBJ whole genome shotgun (WGS) entry which is preliminary data.</text>
</comment>
<name>A0ABR7VA02_9FLAO</name>
<dbReference type="EMBL" id="JABTCG010000002">
    <property type="protein sequence ID" value="MBD0850495.1"/>
    <property type="molecule type" value="Genomic_DNA"/>
</dbReference>
<dbReference type="InterPro" id="IPR006680">
    <property type="entry name" value="Amidohydro-rel"/>
</dbReference>
<feature type="domain" description="Amidohydrolase-related" evidence="2">
    <location>
        <begin position="88"/>
        <end position="477"/>
    </location>
</feature>
<accession>A0ABR7VA02</accession>
<gene>
    <name evidence="3" type="ORF">HPE63_07435</name>
</gene>